<organism evidence="2 3">
    <name type="scientific">Trichodelitschia bisporula</name>
    <dbReference type="NCBI Taxonomy" id="703511"/>
    <lineage>
        <taxon>Eukaryota</taxon>
        <taxon>Fungi</taxon>
        <taxon>Dikarya</taxon>
        <taxon>Ascomycota</taxon>
        <taxon>Pezizomycotina</taxon>
        <taxon>Dothideomycetes</taxon>
        <taxon>Dothideomycetes incertae sedis</taxon>
        <taxon>Phaeotrichales</taxon>
        <taxon>Phaeotrichaceae</taxon>
        <taxon>Trichodelitschia</taxon>
    </lineage>
</organism>
<accession>A0A6G1HPQ6</accession>
<keyword evidence="3" id="KW-1185">Reference proteome</keyword>
<reference evidence="2" key="1">
    <citation type="journal article" date="2020" name="Stud. Mycol.">
        <title>101 Dothideomycetes genomes: a test case for predicting lifestyles and emergence of pathogens.</title>
        <authorList>
            <person name="Haridas S."/>
            <person name="Albert R."/>
            <person name="Binder M."/>
            <person name="Bloem J."/>
            <person name="Labutti K."/>
            <person name="Salamov A."/>
            <person name="Andreopoulos B."/>
            <person name="Baker S."/>
            <person name="Barry K."/>
            <person name="Bills G."/>
            <person name="Bluhm B."/>
            <person name="Cannon C."/>
            <person name="Castanera R."/>
            <person name="Culley D."/>
            <person name="Daum C."/>
            <person name="Ezra D."/>
            <person name="Gonzalez J."/>
            <person name="Henrissat B."/>
            <person name="Kuo A."/>
            <person name="Liang C."/>
            <person name="Lipzen A."/>
            <person name="Lutzoni F."/>
            <person name="Magnuson J."/>
            <person name="Mondo S."/>
            <person name="Nolan M."/>
            <person name="Ohm R."/>
            <person name="Pangilinan J."/>
            <person name="Park H.-J."/>
            <person name="Ramirez L."/>
            <person name="Alfaro M."/>
            <person name="Sun H."/>
            <person name="Tritt A."/>
            <person name="Yoshinaga Y."/>
            <person name="Zwiers L.-H."/>
            <person name="Turgeon B."/>
            <person name="Goodwin S."/>
            <person name="Spatafora J."/>
            <person name="Crous P."/>
            <person name="Grigoriev I."/>
        </authorList>
    </citation>
    <scope>NUCLEOTIDE SEQUENCE</scope>
    <source>
        <strain evidence="2">CBS 262.69</strain>
    </source>
</reference>
<feature type="compositionally biased region" description="Polar residues" evidence="1">
    <location>
        <begin position="1"/>
        <end position="15"/>
    </location>
</feature>
<dbReference type="OrthoDB" id="5403157at2759"/>
<name>A0A6G1HPQ6_9PEZI</name>
<dbReference type="EMBL" id="ML996702">
    <property type="protein sequence ID" value="KAF2397735.1"/>
    <property type="molecule type" value="Genomic_DNA"/>
</dbReference>
<feature type="region of interest" description="Disordered" evidence="1">
    <location>
        <begin position="1"/>
        <end position="125"/>
    </location>
</feature>
<dbReference type="Proteomes" id="UP000799640">
    <property type="component" value="Unassembled WGS sequence"/>
</dbReference>
<evidence type="ECO:0000313" key="3">
    <source>
        <dbReference type="Proteomes" id="UP000799640"/>
    </source>
</evidence>
<sequence length="125" mass="13367">SPLTPITEPSSTSQQHHQRHGGLRSKRQNAPTPSGLGLPALPRFHPANFPSSHSSLATTPAAPNNGTPAPPMSPGSHQRQYHAYRREILGYRHVSSKPSSPRLLPTAGSPGPMTPLDLGQEQEGY</sequence>
<feature type="compositionally biased region" description="Basic residues" evidence="1">
    <location>
        <begin position="16"/>
        <end position="27"/>
    </location>
</feature>
<gene>
    <name evidence="2" type="ORF">EJ06DRAFT_465555</name>
</gene>
<proteinExistence type="predicted"/>
<feature type="non-terminal residue" evidence="2">
    <location>
        <position position="1"/>
    </location>
</feature>
<protein>
    <submittedName>
        <fullName evidence="2">Uncharacterized protein</fullName>
    </submittedName>
</protein>
<evidence type="ECO:0000313" key="2">
    <source>
        <dbReference type="EMBL" id="KAF2397735.1"/>
    </source>
</evidence>
<evidence type="ECO:0000256" key="1">
    <source>
        <dbReference type="SAM" id="MobiDB-lite"/>
    </source>
</evidence>
<feature type="compositionally biased region" description="Low complexity" evidence="1">
    <location>
        <begin position="57"/>
        <end position="67"/>
    </location>
</feature>
<dbReference type="AlphaFoldDB" id="A0A6G1HPQ6"/>
<feature type="non-terminal residue" evidence="2">
    <location>
        <position position="125"/>
    </location>
</feature>